<evidence type="ECO:0000256" key="2">
    <source>
        <dbReference type="ARBA" id="ARBA00010519"/>
    </source>
</evidence>
<dbReference type="GO" id="GO:0048038">
    <property type="term" value="F:quinone binding"/>
    <property type="evidence" value="ECO:0007669"/>
    <property type="project" value="UniProtKB-KW"/>
</dbReference>
<comment type="caution">
    <text evidence="11">The sequence shown here is derived from an EMBL/GenBank/DDBJ whole genome shotgun (WGS) entry which is preliminary data.</text>
</comment>
<keyword evidence="6 10" id="KW-1278">Translocase</keyword>
<keyword evidence="12" id="KW-1185">Reference proteome</keyword>
<dbReference type="EC" id="7.1.1.-" evidence="10"/>
<keyword evidence="5 10" id="KW-0874">Quinone</keyword>
<dbReference type="Proteomes" id="UP000030364">
    <property type="component" value="Unassembled WGS sequence"/>
</dbReference>
<keyword evidence="9 10" id="KW-0472">Membrane</keyword>
<comment type="caution">
    <text evidence="10">Lacks conserved residue(s) required for the propagation of feature annotation.</text>
</comment>
<comment type="function">
    <text evidence="10">NDH-1 shuttles electrons from NADH, via FMN and iron-sulfur (Fe-S) centers, to quinones in the respiratory chain. The immediate electron acceptor for the enzyme in this species is believed to be a menaquinone. Couples the redox reaction to proton translocation (for every two electrons transferred, four hydrogen ions are translocated across the cytoplasmic membrane), and thus conserves the redox energy in a proton gradient.</text>
</comment>
<dbReference type="PANTHER" id="PTHR11434">
    <property type="entry name" value="NADH-UBIQUINONE OXIDOREDUCTASE SUBUNIT ND4L"/>
    <property type="match status" value="1"/>
</dbReference>
<keyword evidence="4 10" id="KW-0812">Transmembrane</keyword>
<keyword evidence="10" id="KW-1003">Cell membrane</keyword>
<proteinExistence type="inferred from homology"/>
<dbReference type="Pfam" id="PF00420">
    <property type="entry name" value="Oxidored_q2"/>
    <property type="match status" value="1"/>
</dbReference>
<evidence type="ECO:0000313" key="11">
    <source>
        <dbReference type="EMBL" id="KGQ20926.2"/>
    </source>
</evidence>
<dbReference type="RefSeq" id="WP_038067489.1">
    <property type="nucleotide sequence ID" value="NZ_JPSL02000037.1"/>
</dbReference>
<dbReference type="AlphaFoldDB" id="A0A0A2WL62"/>
<evidence type="ECO:0000313" key="12">
    <source>
        <dbReference type="Proteomes" id="UP000030364"/>
    </source>
</evidence>
<comment type="subcellular location">
    <subcellularLocation>
        <location evidence="10">Cell membrane</location>
        <topology evidence="10">Multi-pass membrane protein</topology>
    </subcellularLocation>
    <subcellularLocation>
        <location evidence="1">Membrane</location>
        <topology evidence="1">Multi-pass membrane protein</topology>
    </subcellularLocation>
</comment>
<evidence type="ECO:0000256" key="6">
    <source>
        <dbReference type="ARBA" id="ARBA00022967"/>
    </source>
</evidence>
<dbReference type="GO" id="GO:0050136">
    <property type="term" value="F:NADH dehydrogenase (quinone) (non-electrogenic) activity"/>
    <property type="evidence" value="ECO:0007669"/>
    <property type="project" value="UniProtKB-UniRule"/>
</dbReference>
<sequence>MSYLLMSSLLFALGVYGVLTRRSAILVFLSIELMLNAANLALVTFARGFGLEGQVAALLVIAVAAAEVAVGLGLIVAVFRHRESTSVDDLSELRG</sequence>
<comment type="similarity">
    <text evidence="2 10">Belongs to the complex I subunit 4L family.</text>
</comment>
<dbReference type="HAMAP" id="MF_01456">
    <property type="entry name" value="NDH1_NuoK"/>
    <property type="match status" value="1"/>
</dbReference>
<keyword evidence="8 10" id="KW-0520">NAD</keyword>
<evidence type="ECO:0000256" key="5">
    <source>
        <dbReference type="ARBA" id="ARBA00022719"/>
    </source>
</evidence>
<organism evidence="11 12">
    <name type="scientific">Thermus filiformis</name>
    <dbReference type="NCBI Taxonomy" id="276"/>
    <lineage>
        <taxon>Bacteria</taxon>
        <taxon>Thermotogati</taxon>
        <taxon>Deinococcota</taxon>
        <taxon>Deinococci</taxon>
        <taxon>Thermales</taxon>
        <taxon>Thermaceae</taxon>
        <taxon>Thermus</taxon>
    </lineage>
</organism>
<feature type="transmembrane region" description="Helical" evidence="10">
    <location>
        <begin position="58"/>
        <end position="79"/>
    </location>
</feature>
<dbReference type="Gene3D" id="1.10.287.3510">
    <property type="match status" value="1"/>
</dbReference>
<dbReference type="STRING" id="276.THFILI_03575"/>
<dbReference type="NCBIfam" id="NF004320">
    <property type="entry name" value="PRK05715.1-2"/>
    <property type="match status" value="1"/>
</dbReference>
<dbReference type="GO" id="GO:0005886">
    <property type="term" value="C:plasma membrane"/>
    <property type="evidence" value="ECO:0007669"/>
    <property type="project" value="UniProtKB-SubCell"/>
</dbReference>
<evidence type="ECO:0000256" key="4">
    <source>
        <dbReference type="ARBA" id="ARBA00022692"/>
    </source>
</evidence>
<evidence type="ECO:0000256" key="10">
    <source>
        <dbReference type="HAMAP-Rule" id="MF_01456"/>
    </source>
</evidence>
<name>A0A0A2WL62_THEFI</name>
<keyword evidence="7 10" id="KW-1133">Transmembrane helix</keyword>
<dbReference type="PANTHER" id="PTHR11434:SF21">
    <property type="entry name" value="NADH DEHYDROGENASE SUBUNIT 4L-RELATED"/>
    <property type="match status" value="1"/>
</dbReference>
<keyword evidence="11" id="KW-0560">Oxidoreductase</keyword>
<comment type="subunit">
    <text evidence="10">NDH-1 is composed of 15 different subunits. Subunits NuoA, H, J, K, L, M, N constitute the membrane sector of the complex.</text>
</comment>
<gene>
    <name evidence="10" type="primary">nuoK</name>
    <name evidence="11" type="ORF">THFILI_03575</name>
</gene>
<accession>A0A0A2WL62</accession>
<dbReference type="GO" id="GO:0030964">
    <property type="term" value="C:NADH dehydrogenase complex"/>
    <property type="evidence" value="ECO:0007669"/>
    <property type="project" value="TreeGrafter"/>
</dbReference>
<dbReference type="FunFam" id="1.10.287.3510:FF:000001">
    <property type="entry name" value="NADH-quinone oxidoreductase subunit K"/>
    <property type="match status" value="1"/>
</dbReference>
<comment type="catalytic activity">
    <reaction evidence="10">
        <text>a quinone + NADH + 5 H(+)(in) = a quinol + NAD(+) + 4 H(+)(out)</text>
        <dbReference type="Rhea" id="RHEA:57888"/>
        <dbReference type="ChEBI" id="CHEBI:15378"/>
        <dbReference type="ChEBI" id="CHEBI:24646"/>
        <dbReference type="ChEBI" id="CHEBI:57540"/>
        <dbReference type="ChEBI" id="CHEBI:57945"/>
        <dbReference type="ChEBI" id="CHEBI:132124"/>
    </reaction>
</comment>
<evidence type="ECO:0000256" key="8">
    <source>
        <dbReference type="ARBA" id="ARBA00023027"/>
    </source>
</evidence>
<dbReference type="OrthoDB" id="9810120at2"/>
<dbReference type="InterPro" id="IPR001133">
    <property type="entry name" value="NADH_UbQ_OxRdtase_chain4L/K"/>
</dbReference>
<dbReference type="GO" id="GO:0042773">
    <property type="term" value="P:ATP synthesis coupled electron transport"/>
    <property type="evidence" value="ECO:0007669"/>
    <property type="project" value="InterPro"/>
</dbReference>
<reference evidence="11 12" key="1">
    <citation type="journal article" date="2015" name="Genome Announc.">
        <title>Draft Genome Sequence of the Thermophile Thermus filiformis ATCC 43280, Producer of Carotenoid-(Di)glucoside-Branched Fatty Acid (Di)esters and Source of Hyperthermostable Enzymes of Biotechnological Interest.</title>
        <authorList>
            <person name="Mandelli F."/>
            <person name="Oliveira Ramires B."/>
            <person name="Couger M.B."/>
            <person name="Paixao D.A."/>
            <person name="Camilo C.M."/>
            <person name="Polikarpov I."/>
            <person name="Prade R."/>
            <person name="Riano-Pachon D.M."/>
            <person name="Squina F.M."/>
        </authorList>
    </citation>
    <scope>NUCLEOTIDE SEQUENCE [LARGE SCALE GENOMIC DNA]</scope>
    <source>
        <strain evidence="11 12">ATCC 43280</strain>
    </source>
</reference>
<evidence type="ECO:0000256" key="3">
    <source>
        <dbReference type="ARBA" id="ARBA00022448"/>
    </source>
</evidence>
<keyword evidence="3 10" id="KW-0813">Transport</keyword>
<feature type="transmembrane region" description="Helical" evidence="10">
    <location>
        <begin position="27"/>
        <end position="46"/>
    </location>
</feature>
<protein>
    <recommendedName>
        <fullName evidence="10">NADH-quinone oxidoreductase subunit K</fullName>
        <ecNumber evidence="10">7.1.1.-</ecNumber>
    </recommendedName>
    <alternativeName>
        <fullName evidence="10">NADH dehydrogenase I subunit K</fullName>
    </alternativeName>
    <alternativeName>
        <fullName evidence="10">NDH-1 subunit K</fullName>
    </alternativeName>
</protein>
<dbReference type="EMBL" id="JPSL02000037">
    <property type="protein sequence ID" value="KGQ20926.2"/>
    <property type="molecule type" value="Genomic_DNA"/>
</dbReference>
<evidence type="ECO:0000256" key="9">
    <source>
        <dbReference type="ARBA" id="ARBA00023136"/>
    </source>
</evidence>
<evidence type="ECO:0000256" key="1">
    <source>
        <dbReference type="ARBA" id="ARBA00004141"/>
    </source>
</evidence>
<dbReference type="InterPro" id="IPR039428">
    <property type="entry name" value="NUOK/Mnh_C1-like"/>
</dbReference>
<evidence type="ECO:0000256" key="7">
    <source>
        <dbReference type="ARBA" id="ARBA00022989"/>
    </source>
</evidence>